<evidence type="ECO:0000313" key="5">
    <source>
        <dbReference type="Proteomes" id="UP001437256"/>
    </source>
</evidence>
<keyword evidence="3" id="KW-1133">Transmembrane helix</keyword>
<sequence>MSTVLGTVVIARHGDRSLFPEDPYTYKGPVTESTPLGQAESHQLGGNLRSLYLNPSSESFVSGIKRDLVDPKQIQVYAKNGGEGNVVFDSTIALLQGLFPPTERNTLTLANGTTVTAPLHGYQYVPVETVEPANDKSLESWLDCPAFEKHIKEFYDSEEFKRKAEESKPVLESFRDYVYGRSLKLENAWNLYDYISTQLTYNQTFAYRLPPHVLERARTLANYHENGIFSDSKPSGIGNIAGRTTLHLVLDALERMGFEQDPLKFSLIETTYQPLISLFHEIEAVDANPALKSIPNFASAITIELRKTLPPDVRPMIRLRFKNGTQADWEPLHAYGHRGDIPLTEFIYRAKGGAISNNRQWAQVCGVPEGRKPIHTYATGPTSGLCAFVLFALVWLSVRLIKRRSASKRQESSTAMKEKNPLLDDSVA</sequence>
<dbReference type="InterPro" id="IPR029033">
    <property type="entry name" value="His_PPase_superfam"/>
</dbReference>
<dbReference type="EMBL" id="JBBXMP010000933">
    <property type="protein sequence ID" value="KAL0056798.1"/>
    <property type="molecule type" value="Genomic_DNA"/>
</dbReference>
<dbReference type="SUPFAM" id="SSF53254">
    <property type="entry name" value="Phosphoglycerate mutase-like"/>
    <property type="match status" value="1"/>
</dbReference>
<protein>
    <recommendedName>
        <fullName evidence="6">Histidine acid phosphatase</fullName>
    </recommendedName>
</protein>
<comment type="similarity">
    <text evidence="1">Belongs to the histidine acid phosphatase family.</text>
</comment>
<dbReference type="PANTHER" id="PTHR11567:SF142">
    <property type="entry name" value="PHOSPHOGLYCERATE MUTASE-LIKE PROTEIN"/>
    <property type="match status" value="1"/>
</dbReference>
<name>A0ABR2Z6A4_9AGAR</name>
<dbReference type="Gene3D" id="3.40.50.1240">
    <property type="entry name" value="Phosphoglycerate mutase-like"/>
    <property type="match status" value="1"/>
</dbReference>
<evidence type="ECO:0008006" key="6">
    <source>
        <dbReference type="Google" id="ProtNLM"/>
    </source>
</evidence>
<evidence type="ECO:0000256" key="2">
    <source>
        <dbReference type="SAM" id="MobiDB-lite"/>
    </source>
</evidence>
<accession>A0ABR2Z6A4</accession>
<gene>
    <name evidence="4" type="ORF">AAF712_016590</name>
</gene>
<keyword evidence="3" id="KW-0812">Transmembrane</keyword>
<dbReference type="Pfam" id="PF00328">
    <property type="entry name" value="His_Phos_2"/>
    <property type="match status" value="1"/>
</dbReference>
<keyword evidence="5" id="KW-1185">Reference proteome</keyword>
<keyword evidence="3" id="KW-0472">Membrane</keyword>
<proteinExistence type="inferred from homology"/>
<feature type="region of interest" description="Disordered" evidence="2">
    <location>
        <begin position="407"/>
        <end position="428"/>
    </location>
</feature>
<dbReference type="InterPro" id="IPR050645">
    <property type="entry name" value="Histidine_acid_phosphatase"/>
</dbReference>
<dbReference type="PANTHER" id="PTHR11567">
    <property type="entry name" value="ACID PHOSPHATASE-RELATED"/>
    <property type="match status" value="1"/>
</dbReference>
<evidence type="ECO:0000256" key="3">
    <source>
        <dbReference type="SAM" id="Phobius"/>
    </source>
</evidence>
<evidence type="ECO:0000256" key="1">
    <source>
        <dbReference type="ARBA" id="ARBA00005375"/>
    </source>
</evidence>
<dbReference type="Proteomes" id="UP001437256">
    <property type="component" value="Unassembled WGS sequence"/>
</dbReference>
<feature type="compositionally biased region" description="Basic and acidic residues" evidence="2">
    <location>
        <begin position="408"/>
        <end position="422"/>
    </location>
</feature>
<reference evidence="4 5" key="1">
    <citation type="submission" date="2024-05" db="EMBL/GenBank/DDBJ databases">
        <title>A draft genome resource for the thread blight pathogen Marasmius tenuissimus strain MS-2.</title>
        <authorList>
            <person name="Yulfo-Soto G.E."/>
            <person name="Baruah I.K."/>
            <person name="Amoako-Attah I."/>
            <person name="Bukari Y."/>
            <person name="Meinhardt L.W."/>
            <person name="Bailey B.A."/>
            <person name="Cohen S.P."/>
        </authorList>
    </citation>
    <scope>NUCLEOTIDE SEQUENCE [LARGE SCALE GENOMIC DNA]</scope>
    <source>
        <strain evidence="4 5">MS-2</strain>
    </source>
</reference>
<feature type="transmembrane region" description="Helical" evidence="3">
    <location>
        <begin position="382"/>
        <end position="401"/>
    </location>
</feature>
<dbReference type="InterPro" id="IPR000560">
    <property type="entry name" value="His_Pase_clade-2"/>
</dbReference>
<organism evidence="4 5">
    <name type="scientific">Marasmius tenuissimus</name>
    <dbReference type="NCBI Taxonomy" id="585030"/>
    <lineage>
        <taxon>Eukaryota</taxon>
        <taxon>Fungi</taxon>
        <taxon>Dikarya</taxon>
        <taxon>Basidiomycota</taxon>
        <taxon>Agaricomycotina</taxon>
        <taxon>Agaricomycetes</taxon>
        <taxon>Agaricomycetidae</taxon>
        <taxon>Agaricales</taxon>
        <taxon>Marasmiineae</taxon>
        <taxon>Marasmiaceae</taxon>
        <taxon>Marasmius</taxon>
    </lineage>
</organism>
<comment type="caution">
    <text evidence="4">The sequence shown here is derived from an EMBL/GenBank/DDBJ whole genome shotgun (WGS) entry which is preliminary data.</text>
</comment>
<evidence type="ECO:0000313" key="4">
    <source>
        <dbReference type="EMBL" id="KAL0056798.1"/>
    </source>
</evidence>